<dbReference type="Pfam" id="PF08546">
    <property type="entry name" value="ApbA_C"/>
    <property type="match status" value="1"/>
</dbReference>
<name>A0ABQ2MJJ8_9ACTN</name>
<dbReference type="InterPro" id="IPR008927">
    <property type="entry name" value="6-PGluconate_DH-like_C_sf"/>
</dbReference>
<keyword evidence="3" id="KW-0378">Hydrolase</keyword>
<feature type="compositionally biased region" description="Low complexity" evidence="6">
    <location>
        <begin position="348"/>
        <end position="371"/>
    </location>
</feature>
<dbReference type="InterPro" id="IPR011650">
    <property type="entry name" value="Peptidase_M20_dimer"/>
</dbReference>
<sequence length="773" mass="80956">MSADAYTVVGGGAIGGTLAHSLARAGHPVTVIDSDADHVAAMRERGLKVDHGHGRFAAARVTAATPGEFDGPLERVLLAVKAQATRSAMDWIAPRLAPDGYVVSVQNGFNEPVIASYVGEKRTLAAFVNIFADLTAPGVVRDGGPGAFVIGEPGGAPVSERVRRLVDDLQAWGPARASDNVEGYLWAKAGFGAMLAATALADASMADLIDRHREAMYAVVGEVFDVAEAAGMRLEPFDAFEARAFQRGRPAHVRDSATDRLTAWLRTQPKDRSGIWRDLAVRRRPVEVTTHYTTVFEEAERAGIETPVLRAVIGGLRELEADPAGMSEERLDELDRLAARHAERAGEEAPGTPGEAAGAAHSGCASSAGSGLPSRPVLGGVQAQAVQAWLEEHREAMVDDLAAYTAQGSSSDDPAELERCLEWLREWLDDALGAPGVRGVGEELLQRDTRGDVLVRRYPATGGTDEEQSGNAPVLLLAHYDTVWSTGTLEGWPFRRDGDVCTGPGVFDMKAGLVQAVWALKALDALGLPRPACTLVLNGDEETGSLASSEAIVSEALGSRAAFVFEASADGAVKTSRKGVGLFRLTVEGVEAHAGLDPTAGASAIEEAAHQVLDLGALSRPSAGTTVNVGVLHAGTRSNVTAGRAVADIDVRVASEPERQRIDEALAGISPVNPRTEVKVTGEWNRPVFERTPGVARLYSLARDCAAPLDLDLRECAVGGASDGNFVLAAGVPVLDGLGAVGAGAHARDEHATVSGMTQRAALAASLLAAFTE</sequence>
<feature type="domain" description="Ketopantoate reductase N-terminal" evidence="7">
    <location>
        <begin position="7"/>
        <end position="153"/>
    </location>
</feature>
<comment type="similarity">
    <text evidence="1">Belongs to the ketopantoate reductase family.</text>
</comment>
<comment type="caution">
    <text evidence="10">The sequence shown here is derived from an EMBL/GenBank/DDBJ whole genome shotgun (WGS) entry which is preliminary data.</text>
</comment>
<dbReference type="InterPro" id="IPR013328">
    <property type="entry name" value="6PGD_dom2"/>
</dbReference>
<evidence type="ECO:0000259" key="7">
    <source>
        <dbReference type="Pfam" id="PF02558"/>
    </source>
</evidence>
<evidence type="ECO:0000256" key="2">
    <source>
        <dbReference type="ARBA" id="ARBA00022723"/>
    </source>
</evidence>
<dbReference type="CDD" id="cd03885">
    <property type="entry name" value="M20_CPDG2"/>
    <property type="match status" value="1"/>
</dbReference>
<feature type="domain" description="Peptidase M20 dimerisation" evidence="8">
    <location>
        <begin position="576"/>
        <end position="667"/>
    </location>
</feature>
<proteinExistence type="inferred from homology"/>
<evidence type="ECO:0000256" key="5">
    <source>
        <dbReference type="ARBA" id="ARBA00023002"/>
    </source>
</evidence>
<reference evidence="11" key="1">
    <citation type="journal article" date="2019" name="Int. J. Syst. Evol. Microbiol.">
        <title>The Global Catalogue of Microorganisms (GCM) 10K type strain sequencing project: providing services to taxonomists for standard genome sequencing and annotation.</title>
        <authorList>
            <consortium name="The Broad Institute Genomics Platform"/>
            <consortium name="The Broad Institute Genome Sequencing Center for Infectious Disease"/>
            <person name="Wu L."/>
            <person name="Ma J."/>
        </authorList>
    </citation>
    <scope>NUCLEOTIDE SEQUENCE [LARGE SCALE GENOMIC DNA]</scope>
    <source>
        <strain evidence="11">CGMCC 4.7178</strain>
    </source>
</reference>
<dbReference type="SUPFAM" id="SSF53187">
    <property type="entry name" value="Zn-dependent exopeptidases"/>
    <property type="match status" value="1"/>
</dbReference>
<dbReference type="InterPro" id="IPR050072">
    <property type="entry name" value="Peptidase_M20A"/>
</dbReference>
<dbReference type="Pfam" id="PF07687">
    <property type="entry name" value="M20_dimer"/>
    <property type="match status" value="1"/>
</dbReference>
<gene>
    <name evidence="10" type="ORF">GCM10012287_40320</name>
</gene>
<dbReference type="Gene3D" id="3.40.630.10">
    <property type="entry name" value="Zn peptidases"/>
    <property type="match status" value="1"/>
</dbReference>
<dbReference type="InterPro" id="IPR003710">
    <property type="entry name" value="ApbA"/>
</dbReference>
<dbReference type="SUPFAM" id="SSF55031">
    <property type="entry name" value="Bacterial exopeptidase dimerisation domain"/>
    <property type="match status" value="1"/>
</dbReference>
<evidence type="ECO:0000313" key="10">
    <source>
        <dbReference type="EMBL" id="GGO53511.1"/>
    </source>
</evidence>
<keyword evidence="2" id="KW-0479">Metal-binding</keyword>
<evidence type="ECO:0008006" key="12">
    <source>
        <dbReference type="Google" id="ProtNLM"/>
    </source>
</evidence>
<feature type="domain" description="Ketopantoate reductase C-terminal" evidence="9">
    <location>
        <begin position="180"/>
        <end position="319"/>
    </location>
</feature>
<evidence type="ECO:0000259" key="8">
    <source>
        <dbReference type="Pfam" id="PF07687"/>
    </source>
</evidence>
<dbReference type="InterPro" id="IPR036264">
    <property type="entry name" value="Bact_exopeptidase_dim_dom"/>
</dbReference>
<feature type="region of interest" description="Disordered" evidence="6">
    <location>
        <begin position="342"/>
        <end position="372"/>
    </location>
</feature>
<dbReference type="InterPro" id="IPR013332">
    <property type="entry name" value="KPR_N"/>
</dbReference>
<dbReference type="EMBL" id="BMMP01000013">
    <property type="protein sequence ID" value="GGO53511.1"/>
    <property type="molecule type" value="Genomic_DNA"/>
</dbReference>
<keyword evidence="5" id="KW-0560">Oxidoreductase</keyword>
<dbReference type="PANTHER" id="PTHR43808:SF9">
    <property type="entry name" value="BLL0789 PROTEIN"/>
    <property type="match status" value="1"/>
</dbReference>
<dbReference type="Pfam" id="PF01546">
    <property type="entry name" value="Peptidase_M20"/>
    <property type="match status" value="1"/>
</dbReference>
<evidence type="ECO:0000256" key="6">
    <source>
        <dbReference type="SAM" id="MobiDB-lite"/>
    </source>
</evidence>
<dbReference type="InterPro" id="IPR002933">
    <property type="entry name" value="Peptidase_M20"/>
</dbReference>
<dbReference type="InterPro" id="IPR013752">
    <property type="entry name" value="KPA_reductase"/>
</dbReference>
<dbReference type="Proteomes" id="UP000631535">
    <property type="component" value="Unassembled WGS sequence"/>
</dbReference>
<evidence type="ECO:0000313" key="11">
    <source>
        <dbReference type="Proteomes" id="UP000631535"/>
    </source>
</evidence>
<dbReference type="SUPFAM" id="SSF51735">
    <property type="entry name" value="NAD(P)-binding Rossmann-fold domains"/>
    <property type="match status" value="1"/>
</dbReference>
<dbReference type="Pfam" id="PF02558">
    <property type="entry name" value="ApbA"/>
    <property type="match status" value="1"/>
</dbReference>
<dbReference type="RefSeq" id="WP_189038581.1">
    <property type="nucleotide sequence ID" value="NZ_BMMP01000013.1"/>
</dbReference>
<accession>A0ABQ2MJJ8</accession>
<dbReference type="Gene3D" id="1.10.1040.10">
    <property type="entry name" value="N-(1-d-carboxylethyl)-l-norvaline Dehydrogenase, domain 2"/>
    <property type="match status" value="1"/>
</dbReference>
<dbReference type="SUPFAM" id="SSF48179">
    <property type="entry name" value="6-phosphogluconate dehydrogenase C-terminal domain-like"/>
    <property type="match status" value="1"/>
</dbReference>
<dbReference type="NCBIfam" id="TIGR00745">
    <property type="entry name" value="apbA_panE"/>
    <property type="match status" value="1"/>
</dbReference>
<keyword evidence="4" id="KW-0521">NADP</keyword>
<dbReference type="InterPro" id="IPR036291">
    <property type="entry name" value="NAD(P)-bd_dom_sf"/>
</dbReference>
<organism evidence="10 11">
    <name type="scientific">Streptomyces daqingensis</name>
    <dbReference type="NCBI Taxonomy" id="1472640"/>
    <lineage>
        <taxon>Bacteria</taxon>
        <taxon>Bacillati</taxon>
        <taxon>Actinomycetota</taxon>
        <taxon>Actinomycetes</taxon>
        <taxon>Kitasatosporales</taxon>
        <taxon>Streptomycetaceae</taxon>
        <taxon>Streptomyces</taxon>
    </lineage>
</organism>
<dbReference type="PANTHER" id="PTHR43808">
    <property type="entry name" value="ACETYLORNITHINE DEACETYLASE"/>
    <property type="match status" value="1"/>
</dbReference>
<keyword evidence="11" id="KW-1185">Reference proteome</keyword>
<evidence type="ECO:0000259" key="9">
    <source>
        <dbReference type="Pfam" id="PF08546"/>
    </source>
</evidence>
<dbReference type="Gene3D" id="3.30.70.360">
    <property type="match status" value="1"/>
</dbReference>
<dbReference type="Gene3D" id="3.40.50.720">
    <property type="entry name" value="NAD(P)-binding Rossmann-like Domain"/>
    <property type="match status" value="1"/>
</dbReference>
<evidence type="ECO:0000256" key="3">
    <source>
        <dbReference type="ARBA" id="ARBA00022801"/>
    </source>
</evidence>
<protein>
    <recommendedName>
        <fullName evidence="12">2-dehydropantoate 2-reductase</fullName>
    </recommendedName>
</protein>
<evidence type="ECO:0000256" key="4">
    <source>
        <dbReference type="ARBA" id="ARBA00022857"/>
    </source>
</evidence>
<evidence type="ECO:0000256" key="1">
    <source>
        <dbReference type="ARBA" id="ARBA00007870"/>
    </source>
</evidence>